<evidence type="ECO:0000256" key="4">
    <source>
        <dbReference type="ARBA" id="ARBA00022692"/>
    </source>
</evidence>
<organism evidence="10 11">
    <name type="scientific">Podarcis muralis</name>
    <name type="common">Wall lizard</name>
    <name type="synonym">Lacerta muralis</name>
    <dbReference type="NCBI Taxonomy" id="64176"/>
    <lineage>
        <taxon>Eukaryota</taxon>
        <taxon>Metazoa</taxon>
        <taxon>Chordata</taxon>
        <taxon>Craniata</taxon>
        <taxon>Vertebrata</taxon>
        <taxon>Euteleostomi</taxon>
        <taxon>Lepidosauria</taxon>
        <taxon>Squamata</taxon>
        <taxon>Bifurcata</taxon>
        <taxon>Unidentata</taxon>
        <taxon>Episquamata</taxon>
        <taxon>Laterata</taxon>
        <taxon>Lacertibaenia</taxon>
        <taxon>Lacertidae</taxon>
        <taxon>Podarcis</taxon>
    </lineage>
</organism>
<feature type="transmembrane region" description="Helical" evidence="8">
    <location>
        <begin position="428"/>
        <end position="449"/>
    </location>
</feature>
<evidence type="ECO:0000256" key="7">
    <source>
        <dbReference type="SAM" id="MobiDB-lite"/>
    </source>
</evidence>
<gene>
    <name evidence="10" type="primary">MFSD9</name>
</gene>
<feature type="transmembrane region" description="Helical" evidence="8">
    <location>
        <begin position="495"/>
        <end position="512"/>
    </location>
</feature>
<dbReference type="GeneTree" id="ENSGT00940000159390"/>
<feature type="transmembrane region" description="Helical" evidence="8">
    <location>
        <begin position="185"/>
        <end position="209"/>
    </location>
</feature>
<dbReference type="PRINTS" id="PR01035">
    <property type="entry name" value="TCRTETA"/>
</dbReference>
<keyword evidence="11" id="KW-1185">Reference proteome</keyword>
<evidence type="ECO:0000256" key="8">
    <source>
        <dbReference type="SAM" id="Phobius"/>
    </source>
</evidence>
<dbReference type="Ensembl" id="ENSPMRT00000018865.1">
    <property type="protein sequence ID" value="ENSPMRP00000017720.1"/>
    <property type="gene ID" value="ENSPMRG00000011701.1"/>
</dbReference>
<feature type="compositionally biased region" description="Low complexity" evidence="7">
    <location>
        <begin position="68"/>
        <end position="79"/>
    </location>
</feature>
<dbReference type="Pfam" id="PF07690">
    <property type="entry name" value="MFS_1"/>
    <property type="match status" value="1"/>
</dbReference>
<keyword evidence="6 8" id="KW-0472">Membrane</keyword>
<dbReference type="CDD" id="cd17390">
    <property type="entry name" value="MFS_MFSD9"/>
    <property type="match status" value="1"/>
</dbReference>
<keyword evidence="4 8" id="KW-0812">Transmembrane</keyword>
<dbReference type="InterPro" id="IPR036259">
    <property type="entry name" value="MFS_trans_sf"/>
</dbReference>
<proteinExistence type="inferred from homology"/>
<evidence type="ECO:0000256" key="5">
    <source>
        <dbReference type="ARBA" id="ARBA00022989"/>
    </source>
</evidence>
<evidence type="ECO:0000256" key="3">
    <source>
        <dbReference type="ARBA" id="ARBA00022448"/>
    </source>
</evidence>
<evidence type="ECO:0000256" key="2">
    <source>
        <dbReference type="ARBA" id="ARBA00008335"/>
    </source>
</evidence>
<feature type="domain" description="Major facilitator superfamily (MFS) profile" evidence="9">
    <location>
        <begin position="98"/>
        <end position="518"/>
    </location>
</feature>
<dbReference type="Gene3D" id="1.20.1250.20">
    <property type="entry name" value="MFS general substrate transporter like domains"/>
    <property type="match status" value="1"/>
</dbReference>
<feature type="compositionally biased region" description="Gly residues" evidence="7">
    <location>
        <begin position="87"/>
        <end position="99"/>
    </location>
</feature>
<protein>
    <submittedName>
        <fullName evidence="10">Major facilitator superfamily domain containing 9</fullName>
    </submittedName>
</protein>
<dbReference type="InterPro" id="IPR011701">
    <property type="entry name" value="MFS"/>
</dbReference>
<comment type="subcellular location">
    <subcellularLocation>
        <location evidence="1">Membrane</location>
        <topology evidence="1">Multi-pass membrane protein</topology>
    </subcellularLocation>
</comment>
<dbReference type="InterPro" id="IPR001958">
    <property type="entry name" value="Tet-R_TetA/multi-R_MdtG-like"/>
</dbReference>
<comment type="similarity">
    <text evidence="2">Belongs to the major facilitator superfamily.</text>
</comment>
<dbReference type="SUPFAM" id="SSF103473">
    <property type="entry name" value="MFS general substrate transporter"/>
    <property type="match status" value="1"/>
</dbReference>
<dbReference type="PROSITE" id="PS50850">
    <property type="entry name" value="MFS"/>
    <property type="match status" value="1"/>
</dbReference>
<dbReference type="GO" id="GO:0022857">
    <property type="term" value="F:transmembrane transporter activity"/>
    <property type="evidence" value="ECO:0007669"/>
    <property type="project" value="InterPro"/>
</dbReference>
<evidence type="ECO:0000259" key="9">
    <source>
        <dbReference type="PROSITE" id="PS50850"/>
    </source>
</evidence>
<keyword evidence="3" id="KW-0813">Transport</keyword>
<keyword evidence="5 8" id="KW-1133">Transmembrane helix</keyword>
<dbReference type="PANTHER" id="PTHR23504">
    <property type="entry name" value="MAJOR FACILITATOR SUPERFAMILY DOMAIN-CONTAINING PROTEIN 10"/>
    <property type="match status" value="1"/>
</dbReference>
<sequence length="528" mass="56275">MTIPLRTPSRRCAGAEPLLGPAFRGRGGAAAAPRRSLPAVLPAAAPVVSPRFLVAAAPPPSHGEWEARQGPGAAGAAGRPLRRAGGRDGGGVGRRGGGSGGDAAAVALGAVDVVLARRRRGRLAQPLRPLPLRRGLPGSLYGVLQLISSTLVGSWSDVVGRPYCLLVCIIFSALGYFMLSVSSNVVLFAVARIFVGIFKHTHSVSKVLISDLVSEKDRLRVIGHFNAAASIGFILGPVVGGYLTELEGGFYITAFICASIFILNAGLFWILLWLEKKKHGNDWSIINPVKGSPLPVAKLSVQKDPLSREATRNSTHPQTSWAQIVSVLKRIRSITRSDLRDVFLVRLLMSIAVMLYHSNFVLALEERFGIKPKLTGYLISYSSALGVAAGFLLGPITRLYKHNTYAILLRSTIFTCVLTMIYSLSKNVWAVVLSSTFLAFSTTIGRTCITDLELTLGGNHASGMLIGVGQSVSAIGRILSPLLSGIAQEFSPCGPPILGGLLGFIAVLIMVLNKSRYTVIRGARVKMR</sequence>
<dbReference type="OMA" id="RFVRCLY"/>
<feature type="transmembrane region" description="Helical" evidence="8">
    <location>
        <begin position="461"/>
        <end position="483"/>
    </location>
</feature>
<name>A0A670J0J6_PODMU</name>
<dbReference type="Proteomes" id="UP000472272">
    <property type="component" value="Chromosome 4"/>
</dbReference>
<dbReference type="GO" id="GO:0016020">
    <property type="term" value="C:membrane"/>
    <property type="evidence" value="ECO:0007669"/>
    <property type="project" value="UniProtKB-SubCell"/>
</dbReference>
<reference evidence="10 11" key="1">
    <citation type="journal article" date="2019" name="Proc. Natl. Acad. Sci. U.S.A.">
        <title>Regulatory changes in pterin and carotenoid genes underlie balanced color polymorphisms in the wall lizard.</title>
        <authorList>
            <person name="Andrade P."/>
            <person name="Pinho C."/>
            <person name="Perez I de Lanuza G."/>
            <person name="Afonso S."/>
            <person name="Brejcha J."/>
            <person name="Rubin C.J."/>
            <person name="Wallerman O."/>
            <person name="Pereira P."/>
            <person name="Sabatino S.J."/>
            <person name="Bellati A."/>
            <person name="Pellitteri-Rosa D."/>
            <person name="Bosakova Z."/>
            <person name="Bunikis I."/>
            <person name="Carretero M.A."/>
            <person name="Feiner N."/>
            <person name="Marsik P."/>
            <person name="Pauperio F."/>
            <person name="Salvi D."/>
            <person name="Soler L."/>
            <person name="While G.M."/>
            <person name="Uller T."/>
            <person name="Font E."/>
            <person name="Andersson L."/>
            <person name="Carneiro M."/>
        </authorList>
    </citation>
    <scope>NUCLEOTIDE SEQUENCE</scope>
</reference>
<reference evidence="10" key="2">
    <citation type="submission" date="2025-08" db="UniProtKB">
        <authorList>
            <consortium name="Ensembl"/>
        </authorList>
    </citation>
    <scope>IDENTIFICATION</scope>
</reference>
<dbReference type="PANTHER" id="PTHR23504:SF14">
    <property type="entry name" value="MAJOR FACILITATOR SUPERFAMILY DOMAIN-CONTAINING PROTEIN 9"/>
    <property type="match status" value="1"/>
</dbReference>
<feature type="transmembrane region" description="Helical" evidence="8">
    <location>
        <begin position="221"/>
        <end position="243"/>
    </location>
</feature>
<reference evidence="10" key="3">
    <citation type="submission" date="2025-09" db="UniProtKB">
        <authorList>
            <consortium name="Ensembl"/>
        </authorList>
    </citation>
    <scope>IDENTIFICATION</scope>
</reference>
<feature type="transmembrane region" description="Helical" evidence="8">
    <location>
        <begin position="405"/>
        <end position="422"/>
    </location>
</feature>
<dbReference type="InterPro" id="IPR020846">
    <property type="entry name" value="MFS_dom"/>
</dbReference>
<accession>A0A670J0J6</accession>
<dbReference type="AlphaFoldDB" id="A0A670J0J6"/>
<feature type="compositionally biased region" description="Low complexity" evidence="7">
    <location>
        <begin position="17"/>
        <end position="29"/>
    </location>
</feature>
<evidence type="ECO:0000313" key="11">
    <source>
        <dbReference type="Proteomes" id="UP000472272"/>
    </source>
</evidence>
<feature type="region of interest" description="Disordered" evidence="7">
    <location>
        <begin position="59"/>
        <end position="99"/>
    </location>
</feature>
<feature type="transmembrane region" description="Helical" evidence="8">
    <location>
        <begin position="342"/>
        <end position="362"/>
    </location>
</feature>
<evidence type="ECO:0000256" key="6">
    <source>
        <dbReference type="ARBA" id="ARBA00023136"/>
    </source>
</evidence>
<feature type="region of interest" description="Disordered" evidence="7">
    <location>
        <begin position="1"/>
        <end position="29"/>
    </location>
</feature>
<feature type="transmembrane region" description="Helical" evidence="8">
    <location>
        <begin position="374"/>
        <end position="393"/>
    </location>
</feature>
<evidence type="ECO:0000313" key="10">
    <source>
        <dbReference type="Ensembl" id="ENSPMRP00000017720.1"/>
    </source>
</evidence>
<evidence type="ECO:0000256" key="1">
    <source>
        <dbReference type="ARBA" id="ARBA00004141"/>
    </source>
</evidence>
<feature type="transmembrane region" description="Helical" evidence="8">
    <location>
        <begin position="249"/>
        <end position="274"/>
    </location>
</feature>